<name>A0A917C254_9BACL</name>
<dbReference type="Proteomes" id="UP000637643">
    <property type="component" value="Unassembled WGS sequence"/>
</dbReference>
<evidence type="ECO:0000313" key="3">
    <source>
        <dbReference type="Proteomes" id="UP000637643"/>
    </source>
</evidence>
<proteinExistence type="predicted"/>
<dbReference type="Gene3D" id="3.30.360.10">
    <property type="entry name" value="Dihydrodipicolinate Reductase, domain 2"/>
    <property type="match status" value="1"/>
</dbReference>
<keyword evidence="3" id="KW-1185">Reference proteome</keyword>
<gene>
    <name evidence="2" type="ORF">GCM10010912_12170</name>
</gene>
<evidence type="ECO:0000313" key="2">
    <source>
        <dbReference type="EMBL" id="GGF68676.1"/>
    </source>
</evidence>
<dbReference type="SUPFAM" id="SSF51735">
    <property type="entry name" value="NAD(P)-binding Rossmann-fold domains"/>
    <property type="match status" value="1"/>
</dbReference>
<evidence type="ECO:0000259" key="1">
    <source>
        <dbReference type="Pfam" id="PF03435"/>
    </source>
</evidence>
<dbReference type="Gene3D" id="3.40.50.720">
    <property type="entry name" value="NAD(P)-binding Rossmann-like Domain"/>
    <property type="match status" value="1"/>
</dbReference>
<organism evidence="2 3">
    <name type="scientific">Paenibacillus albidus</name>
    <dbReference type="NCBI Taxonomy" id="2041023"/>
    <lineage>
        <taxon>Bacteria</taxon>
        <taxon>Bacillati</taxon>
        <taxon>Bacillota</taxon>
        <taxon>Bacilli</taxon>
        <taxon>Bacillales</taxon>
        <taxon>Paenibacillaceae</taxon>
        <taxon>Paenibacillus</taxon>
    </lineage>
</organism>
<protein>
    <recommendedName>
        <fullName evidence="1">Saccharopine dehydrogenase NADP binding domain-containing protein</fullName>
    </recommendedName>
</protein>
<dbReference type="RefSeq" id="WP_189022942.1">
    <property type="nucleotide sequence ID" value="NZ_BMKR01000004.1"/>
</dbReference>
<reference evidence="2" key="1">
    <citation type="journal article" date="2014" name="Int. J. Syst. Evol. Microbiol.">
        <title>Complete genome sequence of Corynebacterium casei LMG S-19264T (=DSM 44701T), isolated from a smear-ripened cheese.</title>
        <authorList>
            <consortium name="US DOE Joint Genome Institute (JGI-PGF)"/>
            <person name="Walter F."/>
            <person name="Albersmeier A."/>
            <person name="Kalinowski J."/>
            <person name="Ruckert C."/>
        </authorList>
    </citation>
    <scope>NUCLEOTIDE SEQUENCE</scope>
    <source>
        <strain evidence="2">CGMCC 1.16134</strain>
    </source>
</reference>
<dbReference type="InterPro" id="IPR005097">
    <property type="entry name" value="Sacchrp_dh_NADP-bd"/>
</dbReference>
<comment type="caution">
    <text evidence="2">The sequence shown here is derived from an EMBL/GenBank/DDBJ whole genome shotgun (WGS) entry which is preliminary data.</text>
</comment>
<accession>A0A917C254</accession>
<dbReference type="PANTHER" id="PTHR43796:SF2">
    <property type="entry name" value="CARBOXYNORSPERMIDINE SYNTHASE"/>
    <property type="match status" value="1"/>
</dbReference>
<dbReference type="PANTHER" id="PTHR43796">
    <property type="entry name" value="CARBOXYNORSPERMIDINE SYNTHASE"/>
    <property type="match status" value="1"/>
</dbReference>
<feature type="domain" description="Saccharopine dehydrogenase NADP binding" evidence="1">
    <location>
        <begin position="5"/>
        <end position="100"/>
    </location>
</feature>
<dbReference type="EMBL" id="BMKR01000004">
    <property type="protein sequence ID" value="GGF68676.1"/>
    <property type="molecule type" value="Genomic_DNA"/>
</dbReference>
<reference evidence="2" key="2">
    <citation type="submission" date="2020-09" db="EMBL/GenBank/DDBJ databases">
        <authorList>
            <person name="Sun Q."/>
            <person name="Zhou Y."/>
        </authorList>
    </citation>
    <scope>NUCLEOTIDE SEQUENCE</scope>
    <source>
        <strain evidence="2">CGMCC 1.16134</strain>
    </source>
</reference>
<dbReference type="AlphaFoldDB" id="A0A917C254"/>
<dbReference type="InterPro" id="IPR036291">
    <property type="entry name" value="NAD(P)-bd_dom_sf"/>
</dbReference>
<sequence length="374" mass="40233">MKKDIIVIGGYGHVGGQICKLLAARYPGNVFAAGRSLERAEQFCASTGGKVRPLQLNLGDPFPAERLERVKLVVMCLDQENPSFVITCLNSGTHYVDVSANGAFLTQLEALNTTESGLKGSAVISVGLAPGLTNLLAREAKLAMDQTQRIEISIMLGLGDSHGQAAIEWTVDNLSATYDITQKGSRIPVNSFTAGRKTDFGGRLGQRKAFRFPFSDQQTLPGSLDVSSVATRLCFDSRFSTAALAFMQKLGLMPLLRGRMMRKLAVKSFGKLRFGSDMFAVKVDAYGQKDGAPALSEWSIQGSEEARITAMTAAAVALAVYESASLPSGVFHLEQLFGVKLGQDNLTLTTNHTAGPFMEQTLPDISGWSRLSKL</sequence>
<dbReference type="Pfam" id="PF03435">
    <property type="entry name" value="Sacchrp_dh_NADP"/>
    <property type="match status" value="1"/>
</dbReference>